<reference evidence="8 9" key="1">
    <citation type="submission" date="2016-02" db="EMBL/GenBank/DDBJ databases">
        <authorList>
            <consortium name="Pathogen Informatics"/>
        </authorList>
    </citation>
    <scope>NUCLEOTIDE SEQUENCE [LARGE SCALE GENOMIC DNA]</scope>
    <source>
        <strain evidence="8 9">LSS100</strain>
    </source>
</reference>
<dbReference type="PANTHER" id="PTHR22683">
    <property type="entry name" value="SPORULATION PROTEIN RELATED"/>
    <property type="match status" value="1"/>
</dbReference>
<keyword evidence="6" id="KW-0812">Transmembrane</keyword>
<gene>
    <name evidence="8" type="primary">ftsK_2</name>
    <name evidence="8" type="ORF">ERS132462_01753</name>
</gene>
<keyword evidence="3" id="KW-0159">Chromosome partition</keyword>
<keyword evidence="6" id="KW-1133">Transmembrane helix</keyword>
<evidence type="ECO:0000256" key="1">
    <source>
        <dbReference type="ARBA" id="ARBA00004141"/>
    </source>
</evidence>
<name>A0A0Z8CM69_STRSU</name>
<keyword evidence="6" id="KW-0472">Membrane</keyword>
<dbReference type="Gene3D" id="3.40.50.300">
    <property type="entry name" value="P-loop containing nucleotide triphosphate hydrolases"/>
    <property type="match status" value="1"/>
</dbReference>
<organism evidence="8 9">
    <name type="scientific">Streptococcus suis</name>
    <dbReference type="NCBI Taxonomy" id="1307"/>
    <lineage>
        <taxon>Bacteria</taxon>
        <taxon>Bacillati</taxon>
        <taxon>Bacillota</taxon>
        <taxon>Bacilli</taxon>
        <taxon>Lactobacillales</taxon>
        <taxon>Streptococcaceae</taxon>
        <taxon>Streptococcus</taxon>
    </lineage>
</organism>
<dbReference type="Proteomes" id="UP000072003">
    <property type="component" value="Unassembled WGS sequence"/>
</dbReference>
<dbReference type="GO" id="GO:0007059">
    <property type="term" value="P:chromosome segregation"/>
    <property type="evidence" value="ECO:0007669"/>
    <property type="project" value="UniProtKB-KW"/>
</dbReference>
<dbReference type="CDD" id="cd01127">
    <property type="entry name" value="TrwB_TraG_TraD_VirD4"/>
    <property type="match status" value="1"/>
</dbReference>
<dbReference type="Pfam" id="PF01580">
    <property type="entry name" value="FtsK_SpoIIIE"/>
    <property type="match status" value="1"/>
</dbReference>
<proteinExistence type="predicted"/>
<evidence type="ECO:0000313" key="8">
    <source>
        <dbReference type="EMBL" id="CYU27847.1"/>
    </source>
</evidence>
<dbReference type="PANTHER" id="PTHR22683:SF41">
    <property type="entry name" value="DNA TRANSLOCASE FTSK"/>
    <property type="match status" value="1"/>
</dbReference>
<protein>
    <submittedName>
        <fullName evidence="8">FtsK/SpoIIIE family protein</fullName>
    </submittedName>
</protein>
<keyword evidence="4 5" id="KW-0067">ATP-binding</keyword>
<evidence type="ECO:0000256" key="2">
    <source>
        <dbReference type="ARBA" id="ARBA00022741"/>
    </source>
</evidence>
<feature type="binding site" evidence="5">
    <location>
        <begin position="212"/>
        <end position="219"/>
    </location>
    <ligand>
        <name>ATP</name>
        <dbReference type="ChEBI" id="CHEBI:30616"/>
    </ligand>
</feature>
<feature type="domain" description="FtsK" evidence="7">
    <location>
        <begin position="195"/>
        <end position="340"/>
    </location>
</feature>
<dbReference type="InterPro" id="IPR027417">
    <property type="entry name" value="P-loop_NTPase"/>
</dbReference>
<sequence length="340" mass="39330">MIKIKKVADLKRNYTISTSKLKIAHWSILGFSTCIMLTIIANIRAPDLIKIPLFILAGFVIYKFHRQLKYFRYHLDYYLIIRESLLYVLYTNRLYTAQKDSTGHEKIIRSATLEYELDRQKGHVLIKALITGDEFSKKVQSLDDVLAGVLELELDEKIIRPSFVEYHFYYKKPERLTLQSHSQKQMINNHSIDLGYGIIYDPVKCPHILVSGGTGSGKSVFITFLILELLKRQSTVYIADPKNSDLGSLSHYFGEKYVATTPNNIARIVRLVVEEMQERYQYMRDNFLYGSNFADHGFKPVWFIFDEMGAFQASGTDKKSREIIAEVMDGIKQIILLGRQ</sequence>
<evidence type="ECO:0000256" key="3">
    <source>
        <dbReference type="ARBA" id="ARBA00022829"/>
    </source>
</evidence>
<dbReference type="GO" id="GO:0016020">
    <property type="term" value="C:membrane"/>
    <property type="evidence" value="ECO:0007669"/>
    <property type="project" value="UniProtKB-SubCell"/>
</dbReference>
<dbReference type="GO" id="GO:0005524">
    <property type="term" value="F:ATP binding"/>
    <property type="evidence" value="ECO:0007669"/>
    <property type="project" value="UniProtKB-UniRule"/>
</dbReference>
<evidence type="ECO:0000256" key="6">
    <source>
        <dbReference type="SAM" id="Phobius"/>
    </source>
</evidence>
<feature type="transmembrane region" description="Helical" evidence="6">
    <location>
        <begin position="21"/>
        <end position="43"/>
    </location>
</feature>
<dbReference type="GO" id="GO:0003677">
    <property type="term" value="F:DNA binding"/>
    <property type="evidence" value="ECO:0007669"/>
    <property type="project" value="InterPro"/>
</dbReference>
<evidence type="ECO:0000256" key="4">
    <source>
        <dbReference type="ARBA" id="ARBA00022840"/>
    </source>
</evidence>
<dbReference type="InterPro" id="IPR002543">
    <property type="entry name" value="FtsK_dom"/>
</dbReference>
<dbReference type="PROSITE" id="PS50901">
    <property type="entry name" value="FTSK"/>
    <property type="match status" value="1"/>
</dbReference>
<accession>A0A0Z8CM69</accession>
<comment type="subcellular location">
    <subcellularLocation>
        <location evidence="1">Membrane</location>
        <topology evidence="1">Multi-pass membrane protein</topology>
    </subcellularLocation>
</comment>
<keyword evidence="2 5" id="KW-0547">Nucleotide-binding</keyword>
<evidence type="ECO:0000259" key="7">
    <source>
        <dbReference type="PROSITE" id="PS50901"/>
    </source>
</evidence>
<dbReference type="InterPro" id="IPR050206">
    <property type="entry name" value="FtsK/SpoIIIE/SftA"/>
</dbReference>
<dbReference type="SUPFAM" id="SSF52540">
    <property type="entry name" value="P-loop containing nucleoside triphosphate hydrolases"/>
    <property type="match status" value="1"/>
</dbReference>
<dbReference type="EMBL" id="FIFN01000020">
    <property type="protein sequence ID" value="CYU27847.1"/>
    <property type="molecule type" value="Genomic_DNA"/>
</dbReference>
<evidence type="ECO:0000256" key="5">
    <source>
        <dbReference type="PROSITE-ProRule" id="PRU00289"/>
    </source>
</evidence>
<dbReference type="AlphaFoldDB" id="A0A0Z8CM69"/>
<evidence type="ECO:0000313" key="9">
    <source>
        <dbReference type="Proteomes" id="UP000072003"/>
    </source>
</evidence>